<dbReference type="Proteomes" id="UP000515908">
    <property type="component" value="Chromosome 06"/>
</dbReference>
<sequence length="406" mass="46245">MSTKPSTIEQSGASPLPPDEEEEVVVDIPVDPLLQLLYARHTITSPVTTSEEREEARRFMVEEMRTHHMAPYIRMIQAAMGWDDFTEAELAEMDKINAGKLEQWESKARDATDNLGDVEVRDALQGKCDLYARIGDLDNFLQANDACSVKTLAAGPRMDLCFQRVRMGIAFSDNNIAAEGLQKAQKLMLSSDWERRNRLKVYEGVYYIFVRDFKKGSELLLESINTFASGELLSFKDFVFVTIIASLPVLSRGELKKKIIDSPEVLSADLDDAYGLLTAIYTCQYDKVFTQLDAVCQHQRRIVYVSPHVNYFFREVRVLVFTQFLDSYSSVTLKSMSEAFRIPTGLLDSMLSTFIFNERITCKVDRINGSVQTYRGDATNFHYHKIIKSGDILINRIQKLSRLVDM</sequence>
<dbReference type="InterPro" id="IPR045135">
    <property type="entry name" value="Rpn7_N"/>
</dbReference>
<evidence type="ECO:0000256" key="1">
    <source>
        <dbReference type="ARBA" id="ARBA00022942"/>
    </source>
</evidence>
<evidence type="ECO:0000256" key="2">
    <source>
        <dbReference type="SAM" id="MobiDB-lite"/>
    </source>
</evidence>
<accession>A0A7G2CD93</accession>
<organism evidence="4 5">
    <name type="scientific">Angomonas deanei</name>
    <dbReference type="NCBI Taxonomy" id="59799"/>
    <lineage>
        <taxon>Eukaryota</taxon>
        <taxon>Discoba</taxon>
        <taxon>Euglenozoa</taxon>
        <taxon>Kinetoplastea</taxon>
        <taxon>Metakinetoplastina</taxon>
        <taxon>Trypanosomatida</taxon>
        <taxon>Trypanosomatidae</taxon>
        <taxon>Strigomonadinae</taxon>
        <taxon>Angomonas</taxon>
    </lineage>
</organism>
<evidence type="ECO:0000313" key="4">
    <source>
        <dbReference type="EMBL" id="CAD2216102.1"/>
    </source>
</evidence>
<dbReference type="InterPro" id="IPR019585">
    <property type="entry name" value="Rpn7/CSN1"/>
</dbReference>
<dbReference type="SMART" id="SM00088">
    <property type="entry name" value="PINT"/>
    <property type="match status" value="1"/>
</dbReference>
<feature type="region of interest" description="Disordered" evidence="2">
    <location>
        <begin position="1"/>
        <end position="21"/>
    </location>
</feature>
<dbReference type="Gene3D" id="1.25.40.570">
    <property type="match status" value="1"/>
</dbReference>
<dbReference type="Pfam" id="PF10602">
    <property type="entry name" value="RPN7"/>
    <property type="match status" value="1"/>
</dbReference>
<dbReference type="GO" id="GO:0043161">
    <property type="term" value="P:proteasome-mediated ubiquitin-dependent protein catabolic process"/>
    <property type="evidence" value="ECO:0007669"/>
    <property type="project" value="TreeGrafter"/>
</dbReference>
<proteinExistence type="predicted"/>
<dbReference type="Pfam" id="PF21154">
    <property type="entry name" value="RPN7_PSMD6_C"/>
    <property type="match status" value="1"/>
</dbReference>
<feature type="compositionally biased region" description="Polar residues" evidence="2">
    <location>
        <begin position="1"/>
        <end position="13"/>
    </location>
</feature>
<dbReference type="VEuPathDB" id="TriTrypDB:ADEAN_000356300"/>
<protein>
    <submittedName>
        <fullName evidence="4">26S proteasome subunit RPN7/PCI domain containing protein, putative</fullName>
    </submittedName>
</protein>
<dbReference type="InterPro" id="IPR000717">
    <property type="entry name" value="PCI_dom"/>
</dbReference>
<dbReference type="InterPro" id="IPR036390">
    <property type="entry name" value="WH_DNA-bd_sf"/>
</dbReference>
<keyword evidence="5" id="KW-1185">Reference proteome</keyword>
<dbReference type="PROSITE" id="PS50250">
    <property type="entry name" value="PCI"/>
    <property type="match status" value="1"/>
</dbReference>
<reference evidence="4 5" key="1">
    <citation type="submission" date="2020-08" db="EMBL/GenBank/DDBJ databases">
        <authorList>
            <person name="Newling K."/>
            <person name="Davey J."/>
            <person name="Forrester S."/>
        </authorList>
    </citation>
    <scope>NUCLEOTIDE SEQUENCE [LARGE SCALE GENOMIC DNA]</scope>
    <source>
        <strain evidence="5">Crithidia deanei Carvalho (ATCC PRA-265)</strain>
    </source>
</reference>
<dbReference type="OrthoDB" id="1452at2759"/>
<dbReference type="EMBL" id="LR877150">
    <property type="protein sequence ID" value="CAD2216102.1"/>
    <property type="molecule type" value="Genomic_DNA"/>
</dbReference>
<feature type="domain" description="PCI" evidence="3">
    <location>
        <begin position="212"/>
        <end position="378"/>
    </location>
</feature>
<evidence type="ECO:0000313" key="5">
    <source>
        <dbReference type="Proteomes" id="UP000515908"/>
    </source>
</evidence>
<dbReference type="GO" id="GO:0000502">
    <property type="term" value="C:proteasome complex"/>
    <property type="evidence" value="ECO:0007669"/>
    <property type="project" value="UniProtKB-KW"/>
</dbReference>
<name>A0A7G2CD93_9TRYP</name>
<evidence type="ECO:0000259" key="3">
    <source>
        <dbReference type="PROSITE" id="PS50250"/>
    </source>
</evidence>
<gene>
    <name evidence="4" type="ORF">ADEAN_000356300</name>
</gene>
<keyword evidence="1 4" id="KW-0647">Proteasome</keyword>
<dbReference type="PANTHER" id="PTHR14145">
    <property type="entry name" value="26S PROTESOME SUBUNIT 6"/>
    <property type="match status" value="1"/>
</dbReference>
<dbReference type="AlphaFoldDB" id="A0A7G2CD93"/>
<dbReference type="SUPFAM" id="SSF46785">
    <property type="entry name" value="Winged helix' DNA-binding domain"/>
    <property type="match status" value="1"/>
</dbReference>
<dbReference type="FunFam" id="1.25.40.570:FF:000005">
    <property type="entry name" value="26S proteasome regulatory subunit N7"/>
    <property type="match status" value="1"/>
</dbReference>
<dbReference type="InterPro" id="IPR049549">
    <property type="entry name" value="RPN7_PSMD6_C"/>
</dbReference>
<dbReference type="PANTHER" id="PTHR14145:SF1">
    <property type="entry name" value="26S PROTEASOME NON-ATPASE REGULATORY SUBUNIT 6"/>
    <property type="match status" value="1"/>
</dbReference>
<dbReference type="Pfam" id="PF01399">
    <property type="entry name" value="PCI"/>
    <property type="match status" value="1"/>
</dbReference>